<keyword evidence="1" id="KW-0378">Hydrolase</keyword>
<gene>
    <name evidence="3" type="ORF">JOD17_000324</name>
</gene>
<name>A0ABS2P744_9BACL</name>
<reference evidence="3 4" key="1">
    <citation type="submission" date="2021-01" db="EMBL/GenBank/DDBJ databases">
        <title>Genomic Encyclopedia of Type Strains, Phase IV (KMG-IV): sequencing the most valuable type-strain genomes for metagenomic binning, comparative biology and taxonomic classification.</title>
        <authorList>
            <person name="Goeker M."/>
        </authorList>
    </citation>
    <scope>NUCLEOTIDE SEQUENCE [LARGE SCALE GENOMIC DNA]</scope>
    <source>
        <strain evidence="3 4">DSM 25540</strain>
    </source>
</reference>
<comment type="caution">
    <text evidence="3">The sequence shown here is derived from an EMBL/GenBank/DDBJ whole genome shotgun (WGS) entry which is preliminary data.</text>
</comment>
<dbReference type="EMBL" id="JAFBEC010000001">
    <property type="protein sequence ID" value="MBM7631233.1"/>
    <property type="molecule type" value="Genomic_DNA"/>
</dbReference>
<accession>A0ABS2P744</accession>
<proteinExistence type="predicted"/>
<evidence type="ECO:0000256" key="1">
    <source>
        <dbReference type="ARBA" id="ARBA00022801"/>
    </source>
</evidence>
<evidence type="ECO:0000259" key="2">
    <source>
        <dbReference type="Pfam" id="PF12146"/>
    </source>
</evidence>
<dbReference type="PANTHER" id="PTHR43798:SF31">
    <property type="entry name" value="AB HYDROLASE SUPERFAMILY PROTEIN YCLE"/>
    <property type="match status" value="1"/>
</dbReference>
<dbReference type="InterPro" id="IPR050266">
    <property type="entry name" value="AB_hydrolase_sf"/>
</dbReference>
<dbReference type="Gene3D" id="3.40.50.1820">
    <property type="entry name" value="alpha/beta hydrolase"/>
    <property type="match status" value="1"/>
</dbReference>
<dbReference type="InterPro" id="IPR022742">
    <property type="entry name" value="Hydrolase_4"/>
</dbReference>
<sequence>MFTIKQYLEIDGHEHGMIIEGTNEDNPIVLFLHGGPGYSEYPMISREKLDWLQHVTVCYWDQRGAGMSYNRSTQGELSPERFVQDCVHVTLHLKQQWRKEKIYLFGHSWGSIVGSLVAHQYPEHYYAYIGTGQIGRYLESAKDTVRFVKQNAQYREDKRALKRANKVVFDQELHTSRPLVQVLSYVNKYRGGMKRSGYSTWQGFVDVLRSKHYTDRQKFNVIPGSFQTYKEVGEFMVHADLAKLTPNFDLPIYILHGRHDFQTSILEAERFYELIEAPYKEFHVFEESAHSPFVEEKEQFVTVLQQIIHQTSA</sequence>
<keyword evidence="4" id="KW-1185">Reference proteome</keyword>
<evidence type="ECO:0000313" key="4">
    <source>
        <dbReference type="Proteomes" id="UP000741863"/>
    </source>
</evidence>
<dbReference type="PRINTS" id="PR00793">
    <property type="entry name" value="PROAMNOPTASE"/>
</dbReference>
<dbReference type="Proteomes" id="UP000741863">
    <property type="component" value="Unassembled WGS sequence"/>
</dbReference>
<protein>
    <submittedName>
        <fullName evidence="3">Pimeloyl-ACP methyl ester carboxylesterase</fullName>
    </submittedName>
</protein>
<dbReference type="InterPro" id="IPR002410">
    <property type="entry name" value="Peptidase_S33"/>
</dbReference>
<dbReference type="SUPFAM" id="SSF53474">
    <property type="entry name" value="alpha/beta-Hydrolases"/>
    <property type="match status" value="1"/>
</dbReference>
<dbReference type="InterPro" id="IPR029058">
    <property type="entry name" value="AB_hydrolase_fold"/>
</dbReference>
<organism evidence="3 4">
    <name type="scientific">Geomicrobium sediminis</name>
    <dbReference type="NCBI Taxonomy" id="1347788"/>
    <lineage>
        <taxon>Bacteria</taxon>
        <taxon>Bacillati</taxon>
        <taxon>Bacillota</taxon>
        <taxon>Bacilli</taxon>
        <taxon>Bacillales</taxon>
        <taxon>Geomicrobium</taxon>
    </lineage>
</organism>
<dbReference type="PANTHER" id="PTHR43798">
    <property type="entry name" value="MONOACYLGLYCEROL LIPASE"/>
    <property type="match status" value="1"/>
</dbReference>
<evidence type="ECO:0000313" key="3">
    <source>
        <dbReference type="EMBL" id="MBM7631233.1"/>
    </source>
</evidence>
<feature type="domain" description="Serine aminopeptidase S33" evidence="2">
    <location>
        <begin position="28"/>
        <end position="296"/>
    </location>
</feature>
<dbReference type="RefSeq" id="WP_204695402.1">
    <property type="nucleotide sequence ID" value="NZ_JAFBEC010000001.1"/>
</dbReference>
<dbReference type="Pfam" id="PF12146">
    <property type="entry name" value="Hydrolase_4"/>
    <property type="match status" value="1"/>
</dbReference>